<protein>
    <recommendedName>
        <fullName evidence="2">Integrase catalytic domain-containing protein</fullName>
    </recommendedName>
</protein>
<evidence type="ECO:0000313" key="3">
    <source>
        <dbReference type="EMBL" id="KHJ86527.1"/>
    </source>
</evidence>
<dbReference type="SUPFAM" id="SSF53098">
    <property type="entry name" value="Ribonuclease H-like"/>
    <property type="match status" value="1"/>
</dbReference>
<organism evidence="3 4">
    <name type="scientific">Oesophagostomum dentatum</name>
    <name type="common">Nodular worm</name>
    <dbReference type="NCBI Taxonomy" id="61180"/>
    <lineage>
        <taxon>Eukaryota</taxon>
        <taxon>Metazoa</taxon>
        <taxon>Ecdysozoa</taxon>
        <taxon>Nematoda</taxon>
        <taxon>Chromadorea</taxon>
        <taxon>Rhabditida</taxon>
        <taxon>Rhabditina</taxon>
        <taxon>Rhabditomorpha</taxon>
        <taxon>Strongyloidea</taxon>
        <taxon>Strongylidae</taxon>
        <taxon>Oesophagostomum</taxon>
    </lineage>
</organism>
<dbReference type="GO" id="GO:0003676">
    <property type="term" value="F:nucleic acid binding"/>
    <property type="evidence" value="ECO:0007669"/>
    <property type="project" value="InterPro"/>
</dbReference>
<sequence length="1301" mass="149940">MDSAGIGEYSGTKESEKKAINDKVMRYFEETIEKREDGYYVRLPYKDDHPQLPNNLALAHMRLRSVLRMLEGKPSLLQEYDKTFKDQLGKGIIEQVDNIKTHSGEILHYLPHQPVITPMKETTKLRIVFDASSHYRDCPSLNDILHQGPLILPEIYAMLIRFRLSKYAIIADVEKAFLQVRLHELDRDATRFLWVRDTNLPPEDDNVITFRFRRVTFGLNVSPFLLAGTILFHLKNYVSNKNLANEIKNNIYVDNLILSAKTQKETCEKAIQARQIFTEMQMNLREFLSNDTTLQSQLPSGTYSNKKAQKVLGLMWNSDNDTLAISCSLQSPDTLTKRLVAHQIASVYDPLGYLVPLLVRAKIFQQKLWLEGYDWDEHLSNDLVKEWTEIAKSVNGFSREFPRRLICESKSHTIILGPEIQAARKLLLKNHQSSFLTHEYKKSMQHSLRLFLDSDGIWRAKGRLANAVNYETNNPIFIAPNTDLSRKIIYEAHGIYHKGIGNTMSEVRQRYWIPKLRQQVRKLVQNCVECRRLNGFPYSYPETTELPSRRVVKGRTFQHIGLDFFDLPSIKDGNDEVKLYGCIFTCTTTRLIHLELVKSMSTTDFLNALRRFFSRRGVPDTITCDNAPTFLLTAQILATTADTTTENPVTVKIASHEIRWYHITPYAPWQGGFYERLIKSIKHSLYKALRAVDISTFDNMMTILTEIEACLNSRPLTYQSDMLEDFNTIRPIDFVQKDIILTFPLENIKSNDDDPEYLTPEMLFQLRTRKQAEEALESSYKITQRFWNIWQEQYILSLREQHTKMNANKRFCTTKPEVGAIVLIADPVMPRNKWKMARISKLNEGSDGQIREAELVTSTKRKVKRPINLLIPLELNCAEANDSQNVTDDNSNISSSATNHPYNLRPRKPISYNESSLNYTYSPTMIDDFPSNWTLLHTFFLSLVTSCITVSPNSYLTCTNKGVQVNLLKNQSFEICAESLCKLYEEPSNNELIKFSPEITSHNYTITLKWTNEDHLLLSETTCPALDFCENLTCWLCTSLLFNPECWPQGAILIFTLILYISLLTLYFLVQIIKNIFVPITTLISLTKTLFFLTFRLYQQILQLCQPRYRNTATKRFAAALALSTFVLTVAKFSYACQEVNILDYHTTICTTTNGRQICNTKLFEILKLNTFHQEACIRLIANESLIANVKLRWKSLYLLCDQQTLYFTRSTKTLVTHSKRCPHMGSCTGEKCAKVKSTDLLPELIEGNRSPGRTGCLESCGGPGCDCFYISSGCLFYRIYAKPENNDIFEIFKCARWNEE</sequence>
<name>A0A0B1SSN6_OESDE</name>
<dbReference type="Proteomes" id="UP000053660">
    <property type="component" value="Unassembled WGS sequence"/>
</dbReference>
<proteinExistence type="predicted"/>
<dbReference type="InterPro" id="IPR043502">
    <property type="entry name" value="DNA/RNA_pol_sf"/>
</dbReference>
<feature type="domain" description="Integrase catalytic" evidence="2">
    <location>
        <begin position="543"/>
        <end position="739"/>
    </location>
</feature>
<dbReference type="Pfam" id="PF00078">
    <property type="entry name" value="RVT_1"/>
    <property type="match status" value="1"/>
</dbReference>
<dbReference type="InterPro" id="IPR000477">
    <property type="entry name" value="RT_dom"/>
</dbReference>
<feature type="transmembrane region" description="Helical" evidence="1">
    <location>
        <begin position="1047"/>
        <end position="1069"/>
    </location>
</feature>
<dbReference type="PANTHER" id="PTHR47331">
    <property type="entry name" value="PHD-TYPE DOMAIN-CONTAINING PROTEIN"/>
    <property type="match status" value="1"/>
</dbReference>
<feature type="transmembrane region" description="Helical" evidence="1">
    <location>
        <begin position="1076"/>
        <end position="1098"/>
    </location>
</feature>
<dbReference type="InterPro" id="IPR036397">
    <property type="entry name" value="RNaseH_sf"/>
</dbReference>
<gene>
    <name evidence="3" type="ORF">OESDEN_13717</name>
</gene>
<dbReference type="PROSITE" id="PS50994">
    <property type="entry name" value="INTEGRASE"/>
    <property type="match status" value="1"/>
</dbReference>
<reference evidence="3 4" key="1">
    <citation type="submission" date="2014-03" db="EMBL/GenBank/DDBJ databases">
        <title>Draft genome of the hookworm Oesophagostomum dentatum.</title>
        <authorList>
            <person name="Mitreva M."/>
        </authorList>
    </citation>
    <scope>NUCLEOTIDE SEQUENCE [LARGE SCALE GENOMIC DNA]</scope>
    <source>
        <strain evidence="3 4">OD-Hann</strain>
    </source>
</reference>
<evidence type="ECO:0000256" key="1">
    <source>
        <dbReference type="SAM" id="Phobius"/>
    </source>
</evidence>
<dbReference type="Gene3D" id="3.30.70.270">
    <property type="match status" value="1"/>
</dbReference>
<dbReference type="InterPro" id="IPR041588">
    <property type="entry name" value="Integrase_H2C2"/>
</dbReference>
<dbReference type="GO" id="GO:0015074">
    <property type="term" value="P:DNA integration"/>
    <property type="evidence" value="ECO:0007669"/>
    <property type="project" value="InterPro"/>
</dbReference>
<dbReference type="Pfam" id="PF05380">
    <property type="entry name" value="Peptidase_A17"/>
    <property type="match status" value="1"/>
</dbReference>
<dbReference type="OrthoDB" id="5869260at2759"/>
<dbReference type="Pfam" id="PF07245">
    <property type="entry name" value="Phlebovirus_G2"/>
    <property type="match status" value="1"/>
</dbReference>
<dbReference type="InterPro" id="IPR012337">
    <property type="entry name" value="RNaseH-like_sf"/>
</dbReference>
<keyword evidence="1" id="KW-0812">Transmembrane</keyword>
<feature type="non-terminal residue" evidence="3">
    <location>
        <position position="1301"/>
    </location>
</feature>
<dbReference type="Gene3D" id="3.10.10.10">
    <property type="entry name" value="HIV Type 1 Reverse Transcriptase, subunit A, domain 1"/>
    <property type="match status" value="1"/>
</dbReference>
<dbReference type="InterPro" id="IPR001584">
    <property type="entry name" value="Integrase_cat-core"/>
</dbReference>
<accession>A0A0B1SSN6</accession>
<dbReference type="InterPro" id="IPR040676">
    <property type="entry name" value="DUF5641"/>
</dbReference>
<dbReference type="Pfam" id="PF18701">
    <property type="entry name" value="DUF5641"/>
    <property type="match status" value="1"/>
</dbReference>
<dbReference type="SUPFAM" id="SSF56672">
    <property type="entry name" value="DNA/RNA polymerases"/>
    <property type="match status" value="1"/>
</dbReference>
<keyword evidence="1" id="KW-0472">Membrane</keyword>
<evidence type="ECO:0000259" key="2">
    <source>
        <dbReference type="PROSITE" id="PS50994"/>
    </source>
</evidence>
<keyword evidence="1" id="KW-1133">Transmembrane helix</keyword>
<evidence type="ECO:0000313" key="4">
    <source>
        <dbReference type="Proteomes" id="UP000053660"/>
    </source>
</evidence>
<dbReference type="EMBL" id="KN560137">
    <property type="protein sequence ID" value="KHJ86527.1"/>
    <property type="molecule type" value="Genomic_DNA"/>
</dbReference>
<dbReference type="GO" id="GO:0042575">
    <property type="term" value="C:DNA polymerase complex"/>
    <property type="evidence" value="ECO:0007669"/>
    <property type="project" value="UniProtKB-ARBA"/>
</dbReference>
<dbReference type="Gene3D" id="2.60.98.50">
    <property type="match status" value="1"/>
</dbReference>
<dbReference type="Gene3D" id="1.10.340.70">
    <property type="match status" value="1"/>
</dbReference>
<dbReference type="InterPro" id="IPR008042">
    <property type="entry name" value="Retrotrans_Pao"/>
</dbReference>
<dbReference type="CDD" id="cd01644">
    <property type="entry name" value="RT_pepA17"/>
    <property type="match status" value="1"/>
</dbReference>
<dbReference type="Pfam" id="PF17921">
    <property type="entry name" value="Integrase_H2C2"/>
    <property type="match status" value="1"/>
</dbReference>
<dbReference type="InterPro" id="IPR043128">
    <property type="entry name" value="Rev_trsase/Diguanyl_cyclase"/>
</dbReference>
<dbReference type="Gene3D" id="3.30.420.10">
    <property type="entry name" value="Ribonuclease H-like superfamily/Ribonuclease H"/>
    <property type="match status" value="1"/>
</dbReference>
<keyword evidence="4" id="KW-1185">Reference proteome</keyword>
<dbReference type="InterPro" id="IPR009878">
    <property type="entry name" value="Phlebovirus_G2_fusion"/>
</dbReference>